<accession>A0A5D2YTD4</accession>
<sequence>MGFLPILQRYYKTKKNPFRKPIISSNMKNKIRDDQNKFHNFHRNSFSISVSQHCSSSLSSSCSASATAKSGTSFQINSDNSNLKLDRGKEKVSD</sequence>
<reference evidence="2 3" key="1">
    <citation type="submission" date="2019-07" db="EMBL/GenBank/DDBJ databases">
        <title>WGS assembly of Gossypium mustelinum.</title>
        <authorList>
            <person name="Chen Z.J."/>
            <person name="Sreedasyam A."/>
            <person name="Ando A."/>
            <person name="Song Q."/>
            <person name="De L."/>
            <person name="Hulse-Kemp A."/>
            <person name="Ding M."/>
            <person name="Ye W."/>
            <person name="Kirkbride R."/>
            <person name="Jenkins J."/>
            <person name="Plott C."/>
            <person name="Lovell J."/>
            <person name="Lin Y.-M."/>
            <person name="Vaughn R."/>
            <person name="Liu B."/>
            <person name="Li W."/>
            <person name="Simpson S."/>
            <person name="Scheffler B."/>
            <person name="Saski C."/>
            <person name="Grover C."/>
            <person name="Hu G."/>
            <person name="Conover J."/>
            <person name="Carlson J."/>
            <person name="Shu S."/>
            <person name="Boston L."/>
            <person name="Williams M."/>
            <person name="Peterson D."/>
            <person name="Mcgee K."/>
            <person name="Jones D."/>
            <person name="Wendel J."/>
            <person name="Stelly D."/>
            <person name="Grimwood J."/>
            <person name="Schmutz J."/>
        </authorList>
    </citation>
    <scope>NUCLEOTIDE SEQUENCE [LARGE SCALE GENOMIC DNA]</scope>
    <source>
        <strain evidence="2">1408120.09</strain>
    </source>
</reference>
<evidence type="ECO:0000256" key="1">
    <source>
        <dbReference type="SAM" id="MobiDB-lite"/>
    </source>
</evidence>
<dbReference type="AlphaFoldDB" id="A0A5D2YTD4"/>
<evidence type="ECO:0000313" key="3">
    <source>
        <dbReference type="Proteomes" id="UP000323597"/>
    </source>
</evidence>
<name>A0A5D2YTD4_GOSMU</name>
<feature type="region of interest" description="Disordered" evidence="1">
    <location>
        <begin position="70"/>
        <end position="94"/>
    </location>
</feature>
<keyword evidence="3" id="KW-1185">Reference proteome</keyword>
<feature type="compositionally biased region" description="Basic and acidic residues" evidence="1">
    <location>
        <begin position="84"/>
        <end position="94"/>
    </location>
</feature>
<dbReference type="Proteomes" id="UP000323597">
    <property type="component" value="Chromosome A06"/>
</dbReference>
<dbReference type="EMBL" id="CM017641">
    <property type="protein sequence ID" value="TYJ29471.1"/>
    <property type="molecule type" value="Genomic_DNA"/>
</dbReference>
<organism evidence="2 3">
    <name type="scientific">Gossypium mustelinum</name>
    <name type="common">Cotton</name>
    <name type="synonym">Gossypium caicoense</name>
    <dbReference type="NCBI Taxonomy" id="34275"/>
    <lineage>
        <taxon>Eukaryota</taxon>
        <taxon>Viridiplantae</taxon>
        <taxon>Streptophyta</taxon>
        <taxon>Embryophyta</taxon>
        <taxon>Tracheophyta</taxon>
        <taxon>Spermatophyta</taxon>
        <taxon>Magnoliopsida</taxon>
        <taxon>eudicotyledons</taxon>
        <taxon>Gunneridae</taxon>
        <taxon>Pentapetalae</taxon>
        <taxon>rosids</taxon>
        <taxon>malvids</taxon>
        <taxon>Malvales</taxon>
        <taxon>Malvaceae</taxon>
        <taxon>Malvoideae</taxon>
        <taxon>Gossypium</taxon>
    </lineage>
</organism>
<evidence type="ECO:0000313" key="2">
    <source>
        <dbReference type="EMBL" id="TYJ29472.1"/>
    </source>
</evidence>
<feature type="compositionally biased region" description="Polar residues" evidence="1">
    <location>
        <begin position="74"/>
        <end position="83"/>
    </location>
</feature>
<proteinExistence type="predicted"/>
<protein>
    <submittedName>
        <fullName evidence="2">Uncharacterized protein</fullName>
    </submittedName>
</protein>
<gene>
    <name evidence="2" type="ORF">E1A91_A06G070500v1</name>
</gene>
<dbReference type="EMBL" id="CM017641">
    <property type="protein sequence ID" value="TYJ29472.1"/>
    <property type="molecule type" value="Genomic_DNA"/>
</dbReference>